<feature type="transmembrane region" description="Helical" evidence="10">
    <location>
        <begin position="97"/>
        <end position="117"/>
    </location>
</feature>
<accession>A0A2M6WJ78</accession>
<reference evidence="14" key="1">
    <citation type="submission" date="2017-09" db="EMBL/GenBank/DDBJ databases">
        <title>Depth-based differentiation of microbial function through sediment-hosted aquifers and enrichment of novel symbionts in the deep terrestrial subsurface.</title>
        <authorList>
            <person name="Probst A.J."/>
            <person name="Ladd B."/>
            <person name="Jarett J.K."/>
            <person name="Geller-Mcgrath D.E."/>
            <person name="Sieber C.M.K."/>
            <person name="Emerson J.B."/>
            <person name="Anantharaman K."/>
            <person name="Thomas B.C."/>
            <person name="Malmstrom R."/>
            <person name="Stieglmeier M."/>
            <person name="Klingl A."/>
            <person name="Woyke T."/>
            <person name="Ryan C.M."/>
            <person name="Banfield J.F."/>
        </authorList>
    </citation>
    <scope>NUCLEOTIDE SEQUENCE [LARGE SCALE GENOMIC DNA]</scope>
</reference>
<feature type="transmembrane region" description="Helical" evidence="10">
    <location>
        <begin position="375"/>
        <end position="394"/>
    </location>
</feature>
<feature type="domain" description="Protein O-mannosyl-transferase C-terminal four TM" evidence="12">
    <location>
        <begin position="307"/>
        <end position="467"/>
    </location>
</feature>
<proteinExistence type="inferred from homology"/>
<dbReference type="GO" id="GO:0005886">
    <property type="term" value="C:plasma membrane"/>
    <property type="evidence" value="ECO:0007669"/>
    <property type="project" value="UniProtKB-SubCell"/>
</dbReference>
<name>A0A2M6WJ78_9BACT</name>
<dbReference type="InterPro" id="IPR032421">
    <property type="entry name" value="PMT_4TMC"/>
</dbReference>
<feature type="transmembrane region" description="Helical" evidence="10">
    <location>
        <begin position="148"/>
        <end position="166"/>
    </location>
</feature>
<evidence type="ECO:0000256" key="7">
    <source>
        <dbReference type="ARBA" id="ARBA00022989"/>
    </source>
</evidence>
<dbReference type="PANTHER" id="PTHR10050">
    <property type="entry name" value="DOLICHYL-PHOSPHATE-MANNOSE--PROTEIN MANNOSYLTRANSFERASE"/>
    <property type="match status" value="1"/>
</dbReference>
<keyword evidence="8 10" id="KW-0472">Membrane</keyword>
<keyword evidence="5 10" id="KW-0808">Transferase</keyword>
<dbReference type="UniPathway" id="UPA00378"/>
<dbReference type="GO" id="GO:0004169">
    <property type="term" value="F:dolichyl-phosphate-mannose-protein mannosyltransferase activity"/>
    <property type="evidence" value="ECO:0007669"/>
    <property type="project" value="UniProtKB-UniRule"/>
</dbReference>
<feature type="domain" description="ArnT-like N-terminal" evidence="11">
    <location>
        <begin position="19"/>
        <end position="248"/>
    </location>
</feature>
<dbReference type="AlphaFoldDB" id="A0A2M6WJ78"/>
<comment type="similarity">
    <text evidence="3 10">Belongs to the glycosyltransferase 39 family.</text>
</comment>
<dbReference type="InterPro" id="IPR027005">
    <property type="entry name" value="PMT-like"/>
</dbReference>
<comment type="caution">
    <text evidence="13">The sequence shown here is derived from an EMBL/GenBank/DDBJ whole genome shotgun (WGS) entry which is preliminary data.</text>
</comment>
<keyword evidence="4 10" id="KW-0328">Glycosyltransferase</keyword>
<keyword evidence="10" id="KW-1003">Cell membrane</keyword>
<evidence type="ECO:0000256" key="2">
    <source>
        <dbReference type="ARBA" id="ARBA00004922"/>
    </source>
</evidence>
<keyword evidence="6 10" id="KW-0812">Transmembrane</keyword>
<dbReference type="EC" id="2.4.1.-" evidence="10"/>
<feature type="transmembrane region" description="Helical" evidence="10">
    <location>
        <begin position="429"/>
        <end position="451"/>
    </location>
</feature>
<sequence length="478" mass="54708">MITLFNNERFVWRITFFLILLVGLFTRMFMLGAFSHPVFDEVYYATFTAQYISGTAFIDAHPPIARFIFFVLGILGGADGSEQFIAPDIPFADFPYLFLRFGSALAGVFLIGALMLFAREVTGSYRVGILAGFLALFDNFLLVQSRYILAEPFLLLFGVLGLWAFYRKNREPLQGRQWYLWFFFSSSMLGLAIGVKASAAVFLILPWFVFYLYDRRPRYRFLIALFFLFLIPFSVVFVSTYAHFALLNPEGPVLHAFYNPDDPGGNSIPFFVALRAKHLPERYGPHWGLFLQRFAETSVTTVIAGGSHLDRAFGFHDAASPWYSWMFMEKPILFVHEGGEGISETVTLIGNPVVWWGGLFALFAVFVRRVDRKQFVFLDMMILGFVFNLFLASLPTRELFIYLYLPSLIFLIVISATALEYLSSIRSRVALSLMILVVFGFLWFSPVSYGFPLSHKQVRSILWFDSWSPIQVVDDLTK</sequence>
<keyword evidence="7 10" id="KW-1133">Transmembrane helix</keyword>
<evidence type="ECO:0000256" key="5">
    <source>
        <dbReference type="ARBA" id="ARBA00022679"/>
    </source>
</evidence>
<feature type="transmembrane region" description="Helical" evidence="10">
    <location>
        <begin position="123"/>
        <end position="141"/>
    </location>
</feature>
<dbReference type="Pfam" id="PF02366">
    <property type="entry name" value="PMT"/>
    <property type="match status" value="1"/>
</dbReference>
<evidence type="ECO:0000256" key="3">
    <source>
        <dbReference type="ARBA" id="ARBA00007222"/>
    </source>
</evidence>
<comment type="function">
    <text evidence="10">Protein O-mannosyltransferase that catalyzes the transfer of a single mannose residue from a polyprenol phospho-mannosyl lipidic donor to the hydroxyl group of selected serine and threonine residues in acceptor proteins.</text>
</comment>
<evidence type="ECO:0000313" key="14">
    <source>
        <dbReference type="Proteomes" id="UP000228635"/>
    </source>
</evidence>
<organism evidence="13 14">
    <name type="scientific">Candidatus Harrisonbacteria bacterium CG10_big_fil_rev_8_21_14_0_10_42_17</name>
    <dbReference type="NCBI Taxonomy" id="1974584"/>
    <lineage>
        <taxon>Bacteria</taxon>
        <taxon>Candidatus Harrisoniibacteriota</taxon>
    </lineage>
</organism>
<comment type="pathway">
    <text evidence="2 10">Protein modification; protein glycosylation.</text>
</comment>
<protein>
    <recommendedName>
        <fullName evidence="9 10">Polyprenol-phosphate-mannose--protein mannosyltransferase</fullName>
        <ecNumber evidence="10">2.4.1.-</ecNumber>
    </recommendedName>
</protein>
<evidence type="ECO:0000256" key="1">
    <source>
        <dbReference type="ARBA" id="ARBA00004127"/>
    </source>
</evidence>
<feature type="transmembrane region" description="Helical" evidence="10">
    <location>
        <begin position="400"/>
        <end position="422"/>
    </location>
</feature>
<comment type="subcellular location">
    <subcellularLocation>
        <location evidence="10">Cell membrane</location>
    </subcellularLocation>
    <subcellularLocation>
        <location evidence="1">Endomembrane system</location>
        <topology evidence="1">Multi-pass membrane protein</topology>
    </subcellularLocation>
</comment>
<evidence type="ECO:0000256" key="10">
    <source>
        <dbReference type="RuleBase" id="RU367007"/>
    </source>
</evidence>
<evidence type="ECO:0000256" key="8">
    <source>
        <dbReference type="ARBA" id="ARBA00023136"/>
    </source>
</evidence>
<evidence type="ECO:0000256" key="4">
    <source>
        <dbReference type="ARBA" id="ARBA00022676"/>
    </source>
</evidence>
<evidence type="ECO:0000256" key="6">
    <source>
        <dbReference type="ARBA" id="ARBA00022692"/>
    </source>
</evidence>
<dbReference type="GO" id="GO:0012505">
    <property type="term" value="C:endomembrane system"/>
    <property type="evidence" value="ECO:0007669"/>
    <property type="project" value="UniProtKB-SubCell"/>
</dbReference>
<feature type="transmembrane region" description="Helical" evidence="10">
    <location>
        <begin position="221"/>
        <end position="244"/>
    </location>
</feature>
<dbReference type="EMBL" id="PFBA01000005">
    <property type="protein sequence ID" value="PIT92841.1"/>
    <property type="molecule type" value="Genomic_DNA"/>
</dbReference>
<evidence type="ECO:0000313" key="13">
    <source>
        <dbReference type="EMBL" id="PIT92841.1"/>
    </source>
</evidence>
<gene>
    <name evidence="13" type="ORF">COU08_00325</name>
</gene>
<feature type="transmembrane region" description="Helical" evidence="10">
    <location>
        <begin position="12"/>
        <end position="30"/>
    </location>
</feature>
<evidence type="ECO:0000259" key="12">
    <source>
        <dbReference type="Pfam" id="PF16192"/>
    </source>
</evidence>
<evidence type="ECO:0000256" key="9">
    <source>
        <dbReference type="ARBA" id="ARBA00093617"/>
    </source>
</evidence>
<feature type="transmembrane region" description="Helical" evidence="10">
    <location>
        <begin position="353"/>
        <end position="370"/>
    </location>
</feature>
<feature type="transmembrane region" description="Helical" evidence="10">
    <location>
        <begin position="178"/>
        <end position="209"/>
    </location>
</feature>
<dbReference type="InterPro" id="IPR003342">
    <property type="entry name" value="ArnT-like_N"/>
</dbReference>
<evidence type="ECO:0000259" key="11">
    <source>
        <dbReference type="Pfam" id="PF02366"/>
    </source>
</evidence>
<dbReference type="Proteomes" id="UP000228635">
    <property type="component" value="Unassembled WGS sequence"/>
</dbReference>
<dbReference type="Pfam" id="PF16192">
    <property type="entry name" value="PMT_4TMC"/>
    <property type="match status" value="1"/>
</dbReference>